<proteinExistence type="predicted"/>
<sequence>MARRACEKYIRLLSDIGQCPIELIESILIKVDNPDQLRKLEENSPQVVGHTKDAWIHLLRRDIPNFEKYMPDDWEASLFDISNAERWHKIYRKLKRTHDEEQKAHEAKLAATLKGMRNDREKTTAQVTSKKLIVQPTNRFVAARYNMNKDMFASRNAPNSSFFDKLNRNAVTKSSARMKTPTHKLKPFNTTKPITKAPMSLVEELRAKKDALPAASADAHRAMPSKITRVQVPKGPLHRPQTGAAPYDLMQDREARLRSLKSGQAAASDMTSGSSRARDTARTAQLTEDFLEDDDDDNGSDNGRDHNDDDELFREEPIAKASPARNSPAPSMTHKHIPSPVRREKKATSQLFRPTSRR</sequence>
<comment type="caution">
    <text evidence="1">The sequence shown here is derived from an EMBL/GenBank/DDBJ whole genome shotgun (WGS) entry which is preliminary data.</text>
</comment>
<gene>
    <name evidence="1" type="ORF">H2198_003806</name>
</gene>
<protein>
    <submittedName>
        <fullName evidence="1">Uncharacterized protein</fullName>
    </submittedName>
</protein>
<evidence type="ECO:0000313" key="1">
    <source>
        <dbReference type="EMBL" id="KAJ9658233.1"/>
    </source>
</evidence>
<reference evidence="1" key="1">
    <citation type="submission" date="2022-10" db="EMBL/GenBank/DDBJ databases">
        <title>Culturing micro-colonial fungi from biological soil crusts in the Mojave desert and describing Neophaeococcomyces mojavensis, and introducing the new genera and species Taxawa tesnikishii.</title>
        <authorList>
            <person name="Kurbessoian T."/>
            <person name="Stajich J.E."/>
        </authorList>
    </citation>
    <scope>NUCLEOTIDE SEQUENCE</scope>
    <source>
        <strain evidence="1">JES_112</strain>
    </source>
</reference>
<accession>A0ACC3AA87</accession>
<keyword evidence="2" id="KW-1185">Reference proteome</keyword>
<dbReference type="Proteomes" id="UP001172386">
    <property type="component" value="Unassembled WGS sequence"/>
</dbReference>
<organism evidence="1 2">
    <name type="scientific">Neophaeococcomyces mojaviensis</name>
    <dbReference type="NCBI Taxonomy" id="3383035"/>
    <lineage>
        <taxon>Eukaryota</taxon>
        <taxon>Fungi</taxon>
        <taxon>Dikarya</taxon>
        <taxon>Ascomycota</taxon>
        <taxon>Pezizomycotina</taxon>
        <taxon>Eurotiomycetes</taxon>
        <taxon>Chaetothyriomycetidae</taxon>
        <taxon>Chaetothyriales</taxon>
        <taxon>Chaetothyriales incertae sedis</taxon>
        <taxon>Neophaeococcomyces</taxon>
    </lineage>
</organism>
<dbReference type="EMBL" id="JAPDRQ010000053">
    <property type="protein sequence ID" value="KAJ9658233.1"/>
    <property type="molecule type" value="Genomic_DNA"/>
</dbReference>
<evidence type="ECO:0000313" key="2">
    <source>
        <dbReference type="Proteomes" id="UP001172386"/>
    </source>
</evidence>
<name>A0ACC3AA87_9EURO</name>